<proteinExistence type="predicted"/>
<name>A0A367ER86_9ACTN</name>
<dbReference type="AlphaFoldDB" id="A0A367ER86"/>
<feature type="region of interest" description="Disordered" evidence="1">
    <location>
        <begin position="162"/>
        <end position="185"/>
    </location>
</feature>
<feature type="region of interest" description="Disordered" evidence="1">
    <location>
        <begin position="221"/>
        <end position="267"/>
    </location>
</feature>
<dbReference type="Proteomes" id="UP000252914">
    <property type="component" value="Unassembled WGS sequence"/>
</dbReference>
<evidence type="ECO:0000313" key="3">
    <source>
        <dbReference type="EMBL" id="RCG20626.1"/>
    </source>
</evidence>
<protein>
    <recommendedName>
        <fullName evidence="5">Lipoprotein</fullName>
    </recommendedName>
</protein>
<dbReference type="EMBL" id="QOIN01000047">
    <property type="protein sequence ID" value="RCG20626.1"/>
    <property type="molecule type" value="Genomic_DNA"/>
</dbReference>
<comment type="caution">
    <text evidence="3">The sequence shown here is derived from an EMBL/GenBank/DDBJ whole genome shotgun (WGS) entry which is preliminary data.</text>
</comment>
<evidence type="ECO:0000256" key="2">
    <source>
        <dbReference type="SAM" id="SignalP"/>
    </source>
</evidence>
<evidence type="ECO:0000256" key="1">
    <source>
        <dbReference type="SAM" id="MobiDB-lite"/>
    </source>
</evidence>
<sequence length="267" mass="28907">MRQQHRTALVVAVCAATTASGGLLAPANAAPSATDRDGPDIAELSGEEIAEKASKELNSARSLRLRMEAPDLRLNLTLDEKANCSGKMSVPHGGSMRLIKHGNTIWLKPDAAYWKAQLGPEAGDKVAKKFEGRYIKGTARDPELGGKGLTTACDLDAFRAASGAMSTPGPRWKRGDEGKVGGHRSVPVTRTQDKARVTMHVSADGKPYPLRLERRAGANHDEIDLGHFDRPVPRDTPPEDRTVSIKQLRRHLQDSQSQQDEPPSESV</sequence>
<dbReference type="RefSeq" id="WP_114023394.1">
    <property type="nucleotide sequence ID" value="NZ_JBEYTF010000035.1"/>
</dbReference>
<feature type="chain" id="PRO_5016727705" description="Lipoprotein" evidence="2">
    <location>
        <begin position="30"/>
        <end position="267"/>
    </location>
</feature>
<feature type="compositionally biased region" description="Low complexity" evidence="1">
    <location>
        <begin position="254"/>
        <end position="267"/>
    </location>
</feature>
<keyword evidence="2" id="KW-0732">Signal</keyword>
<evidence type="ECO:0008006" key="5">
    <source>
        <dbReference type="Google" id="ProtNLM"/>
    </source>
</evidence>
<reference evidence="3 4" key="1">
    <citation type="submission" date="2018-06" db="EMBL/GenBank/DDBJ databases">
        <title>Streptomyces reniochalinae sp. nov. and Streptomyces diacarnus sp. nov. from marine sponges.</title>
        <authorList>
            <person name="Li L."/>
        </authorList>
    </citation>
    <scope>NUCLEOTIDE SEQUENCE [LARGE SCALE GENOMIC DNA]</scope>
    <source>
        <strain evidence="3 4">LHW51701</strain>
    </source>
</reference>
<keyword evidence="4" id="KW-1185">Reference proteome</keyword>
<gene>
    <name evidence="3" type="ORF">DTL70_20210</name>
</gene>
<organism evidence="3 4">
    <name type="scientific">Streptomyces diacarni</name>
    <dbReference type="NCBI Taxonomy" id="2800381"/>
    <lineage>
        <taxon>Bacteria</taxon>
        <taxon>Bacillati</taxon>
        <taxon>Actinomycetota</taxon>
        <taxon>Actinomycetes</taxon>
        <taxon>Kitasatosporales</taxon>
        <taxon>Streptomycetaceae</taxon>
        <taxon>Streptomyces</taxon>
    </lineage>
</organism>
<accession>A0A367ER86</accession>
<evidence type="ECO:0000313" key="4">
    <source>
        <dbReference type="Proteomes" id="UP000252914"/>
    </source>
</evidence>
<feature type="signal peptide" evidence="2">
    <location>
        <begin position="1"/>
        <end position="29"/>
    </location>
</feature>
<feature type="compositionally biased region" description="Basic and acidic residues" evidence="1">
    <location>
        <begin position="221"/>
        <end position="243"/>
    </location>
</feature>